<evidence type="ECO:0000313" key="2">
    <source>
        <dbReference type="EMBL" id="OAA31359.1"/>
    </source>
</evidence>
<dbReference type="PATRIC" id="fig|1453497.3.peg.1521"/>
<gene>
    <name evidence="2" type="ORF">AT15_07635</name>
</gene>
<dbReference type="Gene3D" id="3.20.20.140">
    <property type="entry name" value="Metal-dependent hydrolases"/>
    <property type="match status" value="1"/>
</dbReference>
<dbReference type="InterPro" id="IPR004013">
    <property type="entry name" value="PHP_dom"/>
</dbReference>
<organism evidence="2 3">
    <name type="scientific">Kosmotoga arenicorallina S304</name>
    <dbReference type="NCBI Taxonomy" id="1453497"/>
    <lineage>
        <taxon>Bacteria</taxon>
        <taxon>Thermotogati</taxon>
        <taxon>Thermotogota</taxon>
        <taxon>Thermotogae</taxon>
        <taxon>Kosmotogales</taxon>
        <taxon>Kosmotogaceae</taxon>
        <taxon>Kosmotoga</taxon>
    </lineage>
</organism>
<dbReference type="Gene3D" id="1.10.150.650">
    <property type="match status" value="1"/>
</dbReference>
<dbReference type="InterPro" id="IPR052018">
    <property type="entry name" value="PHP_domain"/>
</dbReference>
<dbReference type="EMBL" id="JFHK01000004">
    <property type="protein sequence ID" value="OAA31359.1"/>
    <property type="molecule type" value="Genomic_DNA"/>
</dbReference>
<dbReference type="PANTHER" id="PTHR42924:SF3">
    <property type="entry name" value="POLYMERASE_HISTIDINOL PHOSPHATASE N-TERMINAL DOMAIN-CONTAINING PROTEIN"/>
    <property type="match status" value="1"/>
</dbReference>
<dbReference type="RefSeq" id="WP_068346439.1">
    <property type="nucleotide sequence ID" value="NZ_JFHK01000004.1"/>
</dbReference>
<accession>A0A182C775</accession>
<sequence length="282" mass="31700">MLIDLHVHSTYSDGTKSVDEILNIMKGKNIRLFSITDHDNLKAQKEAINLAMKNGLNYIPGVEISCKFSGGTMDILGYNIDCDMEDLNEFLNKLVEHRNKRNVLIIRKLNELGLDINMEEVINESGGTVIGRPHISRALLRKGYVKSIQDAFEMYIGKGKIAYVSKNKHEPEEVIFHIKKAGGIAVLAHPLSLNLEYGSLERKVGELVDAGLQGIEVFYKAYSDEEQEKLLAIAKKFHLLVTGGSDYHGDNKPDIEPGTEIQEEFLKDFLEELSLQRLLSQS</sequence>
<dbReference type="PANTHER" id="PTHR42924">
    <property type="entry name" value="EXONUCLEASE"/>
    <property type="match status" value="1"/>
</dbReference>
<evidence type="ECO:0000259" key="1">
    <source>
        <dbReference type="SMART" id="SM00481"/>
    </source>
</evidence>
<protein>
    <recommendedName>
        <fullName evidence="1">Polymerase/histidinol phosphatase N-terminal domain-containing protein</fullName>
    </recommendedName>
</protein>
<dbReference type="GO" id="GO:0004534">
    <property type="term" value="F:5'-3' RNA exonuclease activity"/>
    <property type="evidence" value="ECO:0007669"/>
    <property type="project" value="TreeGrafter"/>
</dbReference>
<keyword evidence="3" id="KW-1185">Reference proteome</keyword>
<dbReference type="GO" id="GO:0035312">
    <property type="term" value="F:5'-3' DNA exonuclease activity"/>
    <property type="evidence" value="ECO:0007669"/>
    <property type="project" value="TreeGrafter"/>
</dbReference>
<name>A0A182C775_9BACT</name>
<dbReference type="STRING" id="1453497.AT15_07635"/>
<dbReference type="InterPro" id="IPR003141">
    <property type="entry name" value="Pol/His_phosphatase_N"/>
</dbReference>
<dbReference type="CDD" id="cd07438">
    <property type="entry name" value="PHP_HisPPase_AMP"/>
    <property type="match status" value="1"/>
</dbReference>
<dbReference type="InterPro" id="IPR016195">
    <property type="entry name" value="Pol/histidinol_Pase-like"/>
</dbReference>
<evidence type="ECO:0000313" key="3">
    <source>
        <dbReference type="Proteomes" id="UP000077339"/>
    </source>
</evidence>
<proteinExistence type="predicted"/>
<feature type="domain" description="Polymerase/histidinol phosphatase N-terminal" evidence="1">
    <location>
        <begin position="3"/>
        <end position="68"/>
    </location>
</feature>
<reference evidence="2 3" key="1">
    <citation type="submission" date="2014-02" db="EMBL/GenBank/DDBJ databases">
        <title>Kosmotoga genome sequencing.</title>
        <authorList>
            <person name="Pollo S.M."/>
            <person name="Charchuk R."/>
            <person name="Nesbo C.L."/>
        </authorList>
    </citation>
    <scope>NUCLEOTIDE SEQUENCE [LARGE SCALE GENOMIC DNA]</scope>
    <source>
        <strain evidence="2 3">S304</strain>
    </source>
</reference>
<dbReference type="AlphaFoldDB" id="A0A182C775"/>
<dbReference type="SUPFAM" id="SSF89550">
    <property type="entry name" value="PHP domain-like"/>
    <property type="match status" value="1"/>
</dbReference>
<dbReference type="OrthoDB" id="9804333at2"/>
<comment type="caution">
    <text evidence="2">The sequence shown here is derived from an EMBL/GenBank/DDBJ whole genome shotgun (WGS) entry which is preliminary data.</text>
</comment>
<dbReference type="Pfam" id="PF02811">
    <property type="entry name" value="PHP"/>
    <property type="match status" value="1"/>
</dbReference>
<dbReference type="SMART" id="SM00481">
    <property type="entry name" value="POLIIIAc"/>
    <property type="match status" value="1"/>
</dbReference>
<dbReference type="Proteomes" id="UP000077339">
    <property type="component" value="Unassembled WGS sequence"/>
</dbReference>